<evidence type="ECO:0000256" key="12">
    <source>
        <dbReference type="ARBA" id="ARBA00042615"/>
    </source>
</evidence>
<evidence type="ECO:0000256" key="10">
    <source>
        <dbReference type="ARBA" id="ARBA00023316"/>
    </source>
</evidence>
<dbReference type="GO" id="GO:0009254">
    <property type="term" value="P:peptidoglycan turnover"/>
    <property type="evidence" value="ECO:0007669"/>
    <property type="project" value="TreeGrafter"/>
</dbReference>
<dbReference type="KEGG" id="poj:PtoMrB4_11350"/>
<dbReference type="NCBIfam" id="NF008758">
    <property type="entry name" value="PRK11789.1"/>
    <property type="match status" value="1"/>
</dbReference>
<comment type="cofactor">
    <cofactor evidence="2">
        <name>Zn(2+)</name>
        <dbReference type="ChEBI" id="CHEBI:29105"/>
    </cofactor>
</comment>
<dbReference type="GO" id="GO:0071555">
    <property type="term" value="P:cell wall organization"/>
    <property type="evidence" value="ECO:0007669"/>
    <property type="project" value="UniProtKB-KW"/>
</dbReference>
<dbReference type="SMART" id="SM00644">
    <property type="entry name" value="Ami_2"/>
    <property type="match status" value="1"/>
</dbReference>
<dbReference type="GO" id="GO:0046872">
    <property type="term" value="F:metal ion binding"/>
    <property type="evidence" value="ECO:0007669"/>
    <property type="project" value="UniProtKB-KW"/>
</dbReference>
<name>A0A679GFM9_9GAMM</name>
<evidence type="ECO:0000256" key="5">
    <source>
        <dbReference type="ARBA" id="ARBA00011901"/>
    </source>
</evidence>
<dbReference type="EMBL" id="AP022642">
    <property type="protein sequence ID" value="BCA27158.1"/>
    <property type="molecule type" value="Genomic_DNA"/>
</dbReference>
<evidence type="ECO:0000256" key="6">
    <source>
        <dbReference type="ARBA" id="ARBA00022490"/>
    </source>
</evidence>
<dbReference type="CDD" id="cd06583">
    <property type="entry name" value="PGRP"/>
    <property type="match status" value="1"/>
</dbReference>
<protein>
    <recommendedName>
        <fullName evidence="11">1,6-anhydro-N-acetylmuramyl-L-alanine amidase AmpD</fullName>
        <ecNumber evidence="5">3.5.1.28</ecNumber>
    </recommendedName>
    <alternativeName>
        <fullName evidence="12">N-acetylmuramoyl-L-alanine amidase</fullName>
    </alternativeName>
</protein>
<comment type="subcellular location">
    <subcellularLocation>
        <location evidence="3">Cytoplasm</location>
    </subcellularLocation>
</comment>
<proteinExistence type="inferred from homology"/>
<evidence type="ECO:0000256" key="9">
    <source>
        <dbReference type="ARBA" id="ARBA00022833"/>
    </source>
</evidence>
<evidence type="ECO:0000259" key="13">
    <source>
        <dbReference type="SMART" id="SM00644"/>
    </source>
</evidence>
<dbReference type="InterPro" id="IPR036505">
    <property type="entry name" value="Amidase/PGRP_sf"/>
</dbReference>
<evidence type="ECO:0000256" key="3">
    <source>
        <dbReference type="ARBA" id="ARBA00004496"/>
    </source>
</evidence>
<evidence type="ECO:0000256" key="11">
    <source>
        <dbReference type="ARBA" id="ARBA00039257"/>
    </source>
</evidence>
<organism evidence="14 15">
    <name type="scientific">Metapseudomonas otitidis</name>
    <dbReference type="NCBI Taxonomy" id="319939"/>
    <lineage>
        <taxon>Bacteria</taxon>
        <taxon>Pseudomonadati</taxon>
        <taxon>Pseudomonadota</taxon>
        <taxon>Gammaproteobacteria</taxon>
        <taxon>Pseudomonadales</taxon>
        <taxon>Pseudomonadaceae</taxon>
        <taxon>Metapseudomonas</taxon>
    </lineage>
</organism>
<accession>A0A679GFM9</accession>
<dbReference type="GO" id="GO:0005737">
    <property type="term" value="C:cytoplasm"/>
    <property type="evidence" value="ECO:0007669"/>
    <property type="project" value="UniProtKB-SubCell"/>
</dbReference>
<reference evidence="14 15" key="1">
    <citation type="journal article" date="2020" name="Microbiol. Resour. Announc.">
        <title>Complete genome sequence of Pseudomonas otitidis strain MrB4, isolated from Lake Biwa in Japan.</title>
        <authorList>
            <person name="Miyazaki K."/>
            <person name="Hase E."/>
            <person name="Maruya T."/>
        </authorList>
    </citation>
    <scope>NUCLEOTIDE SEQUENCE [LARGE SCALE GENOMIC DNA]</scope>
    <source>
        <strain evidence="14 15">MrB4</strain>
    </source>
</reference>
<dbReference type="Pfam" id="PF01510">
    <property type="entry name" value="Amidase_2"/>
    <property type="match status" value="1"/>
</dbReference>
<evidence type="ECO:0000256" key="4">
    <source>
        <dbReference type="ARBA" id="ARBA00007553"/>
    </source>
</evidence>
<dbReference type="PANTHER" id="PTHR30417:SF4">
    <property type="entry name" value="1,6-ANHYDRO-N-ACETYLMURAMYL-L-ALANINE AMIDASE AMPD"/>
    <property type="match status" value="1"/>
</dbReference>
<dbReference type="SUPFAM" id="SSF55846">
    <property type="entry name" value="N-acetylmuramoyl-L-alanine amidase-like"/>
    <property type="match status" value="1"/>
</dbReference>
<dbReference type="AlphaFoldDB" id="A0A679GFM9"/>
<gene>
    <name evidence="14" type="ORF">PtoMrB4_11350</name>
</gene>
<keyword evidence="10" id="KW-0961">Cell wall biogenesis/degradation</keyword>
<evidence type="ECO:0000256" key="8">
    <source>
        <dbReference type="ARBA" id="ARBA00022801"/>
    </source>
</evidence>
<evidence type="ECO:0000313" key="14">
    <source>
        <dbReference type="EMBL" id="BCA27158.1"/>
    </source>
</evidence>
<dbReference type="InterPro" id="IPR051206">
    <property type="entry name" value="NAMLAA_amidase_2"/>
</dbReference>
<keyword evidence="6" id="KW-0963">Cytoplasm</keyword>
<dbReference type="InterPro" id="IPR002502">
    <property type="entry name" value="Amidase_domain"/>
</dbReference>
<keyword evidence="9" id="KW-0862">Zinc</keyword>
<evidence type="ECO:0000256" key="7">
    <source>
        <dbReference type="ARBA" id="ARBA00022723"/>
    </source>
</evidence>
<sequence length="195" mass="21521">MSADQGAAMQPDIATGWCEDARHCPSPNFNARPHGEISLLVIHNISLPPGQFGTGKVVEFFQNRLDADEHPYFAGIADMQVSAHFLIERDGRVTQFVSCLDRAWHAGKSSFEGRENCNDFSLGIELEGTDDLPYSDAQYDALGRLARGLLRAYPAITPERVCGHSDIAPVRKTDPGPAFDWARLRASLLHKEMTP</sequence>
<evidence type="ECO:0000313" key="15">
    <source>
        <dbReference type="Proteomes" id="UP000501237"/>
    </source>
</evidence>
<dbReference type="FunFam" id="3.40.80.10:FF:000002">
    <property type="entry name" value="1,6-anhydro-N-acetylmuramyl-L-alanine amidase"/>
    <property type="match status" value="1"/>
</dbReference>
<keyword evidence="8" id="KW-0378">Hydrolase</keyword>
<keyword evidence="7" id="KW-0479">Metal-binding</keyword>
<feature type="domain" description="N-acetylmuramoyl-L-alanine amidase" evidence="13">
    <location>
        <begin position="26"/>
        <end position="176"/>
    </location>
</feature>
<dbReference type="Gene3D" id="3.40.80.10">
    <property type="entry name" value="Peptidoglycan recognition protein-like"/>
    <property type="match status" value="1"/>
</dbReference>
<evidence type="ECO:0000256" key="2">
    <source>
        <dbReference type="ARBA" id="ARBA00001947"/>
    </source>
</evidence>
<comment type="catalytic activity">
    <reaction evidence="1">
        <text>Hydrolyzes the link between N-acetylmuramoyl residues and L-amino acid residues in certain cell-wall glycopeptides.</text>
        <dbReference type="EC" id="3.5.1.28"/>
    </reaction>
</comment>
<evidence type="ECO:0000256" key="1">
    <source>
        <dbReference type="ARBA" id="ARBA00001561"/>
    </source>
</evidence>
<comment type="similarity">
    <text evidence="4">Belongs to the N-acetylmuramoyl-L-alanine amidase 2 family.</text>
</comment>
<dbReference type="GO" id="GO:0009253">
    <property type="term" value="P:peptidoglycan catabolic process"/>
    <property type="evidence" value="ECO:0007669"/>
    <property type="project" value="InterPro"/>
</dbReference>
<dbReference type="PANTHER" id="PTHR30417">
    <property type="entry name" value="N-ACETYLMURAMOYL-L-ALANINE AMIDASE AMID"/>
    <property type="match status" value="1"/>
</dbReference>
<dbReference type="Proteomes" id="UP000501237">
    <property type="component" value="Chromosome"/>
</dbReference>
<dbReference type="EC" id="3.5.1.28" evidence="5"/>
<dbReference type="GO" id="GO:0008745">
    <property type="term" value="F:N-acetylmuramoyl-L-alanine amidase activity"/>
    <property type="evidence" value="ECO:0007669"/>
    <property type="project" value="UniProtKB-EC"/>
</dbReference>